<proteinExistence type="predicted"/>
<dbReference type="EMBL" id="CM046389">
    <property type="protein sequence ID" value="KAI8568466.1"/>
    <property type="molecule type" value="Genomic_DNA"/>
</dbReference>
<dbReference type="Proteomes" id="UP001062846">
    <property type="component" value="Chromosome 2"/>
</dbReference>
<reference evidence="1" key="1">
    <citation type="submission" date="2022-02" db="EMBL/GenBank/DDBJ databases">
        <title>Plant Genome Project.</title>
        <authorList>
            <person name="Zhang R.-G."/>
        </authorList>
    </citation>
    <scope>NUCLEOTIDE SEQUENCE</scope>
    <source>
        <strain evidence="1">AT1</strain>
    </source>
</reference>
<sequence>MARFVTSNKHEKEIDSLLALQKRSDETLCQYAKCYWELFNEVEGCDGVISARGFKLDLTSQDKQVYDDLAHHKPNSMKDLMTRIEG</sequence>
<protein>
    <submittedName>
        <fullName evidence="1">Uncharacterized protein</fullName>
    </submittedName>
</protein>
<organism evidence="1 2">
    <name type="scientific">Rhododendron molle</name>
    <name type="common">Chinese azalea</name>
    <name type="synonym">Azalea mollis</name>
    <dbReference type="NCBI Taxonomy" id="49168"/>
    <lineage>
        <taxon>Eukaryota</taxon>
        <taxon>Viridiplantae</taxon>
        <taxon>Streptophyta</taxon>
        <taxon>Embryophyta</taxon>
        <taxon>Tracheophyta</taxon>
        <taxon>Spermatophyta</taxon>
        <taxon>Magnoliopsida</taxon>
        <taxon>eudicotyledons</taxon>
        <taxon>Gunneridae</taxon>
        <taxon>Pentapetalae</taxon>
        <taxon>asterids</taxon>
        <taxon>Ericales</taxon>
        <taxon>Ericaceae</taxon>
        <taxon>Ericoideae</taxon>
        <taxon>Rhodoreae</taxon>
        <taxon>Rhododendron</taxon>
    </lineage>
</organism>
<accession>A0ACC0PS93</accession>
<evidence type="ECO:0000313" key="1">
    <source>
        <dbReference type="EMBL" id="KAI8568466.1"/>
    </source>
</evidence>
<evidence type="ECO:0000313" key="2">
    <source>
        <dbReference type="Proteomes" id="UP001062846"/>
    </source>
</evidence>
<keyword evidence="2" id="KW-1185">Reference proteome</keyword>
<name>A0ACC0PS93_RHOML</name>
<gene>
    <name evidence="1" type="ORF">RHMOL_Rhmol02G0201900</name>
</gene>
<comment type="caution">
    <text evidence="1">The sequence shown here is derived from an EMBL/GenBank/DDBJ whole genome shotgun (WGS) entry which is preliminary data.</text>
</comment>